<dbReference type="Gene3D" id="1.10.357.10">
    <property type="entry name" value="Tetracycline Repressor, domain 2"/>
    <property type="match status" value="1"/>
</dbReference>
<protein>
    <recommendedName>
        <fullName evidence="2">HTH tetR-type domain-containing protein</fullName>
    </recommendedName>
</protein>
<reference evidence="3" key="1">
    <citation type="submission" date="2021-12" db="EMBL/GenBank/DDBJ databases">
        <authorList>
            <person name="Rodrigo-Torres L."/>
            <person name="Arahal R. D."/>
            <person name="Lucena T."/>
        </authorList>
    </citation>
    <scope>NUCLEOTIDE SEQUENCE</scope>
    <source>
        <strain evidence="3">CECT 8267</strain>
    </source>
</reference>
<organism evidence="3 4">
    <name type="scientific">Sinobacterium norvegicum</name>
    <dbReference type="NCBI Taxonomy" id="1641715"/>
    <lineage>
        <taxon>Bacteria</taxon>
        <taxon>Pseudomonadati</taxon>
        <taxon>Pseudomonadota</taxon>
        <taxon>Gammaproteobacteria</taxon>
        <taxon>Cellvibrionales</taxon>
        <taxon>Spongiibacteraceae</taxon>
        <taxon>Sinobacterium</taxon>
    </lineage>
</organism>
<name>A0ABM9AEL6_9GAMM</name>
<keyword evidence="1" id="KW-0238">DNA-binding</keyword>
<dbReference type="Pfam" id="PF00440">
    <property type="entry name" value="TetR_N"/>
    <property type="match status" value="1"/>
</dbReference>
<dbReference type="RefSeq" id="WP_237444299.1">
    <property type="nucleotide sequence ID" value="NZ_CAKLPX010000001.1"/>
</dbReference>
<keyword evidence="4" id="KW-1185">Reference proteome</keyword>
<evidence type="ECO:0000259" key="2">
    <source>
        <dbReference type="Pfam" id="PF00440"/>
    </source>
</evidence>
<dbReference type="Proteomes" id="UP000838100">
    <property type="component" value="Unassembled WGS sequence"/>
</dbReference>
<evidence type="ECO:0000256" key="1">
    <source>
        <dbReference type="ARBA" id="ARBA00023125"/>
    </source>
</evidence>
<gene>
    <name evidence="3" type="ORF">SIN8267_01766</name>
</gene>
<evidence type="ECO:0000313" key="4">
    <source>
        <dbReference type="Proteomes" id="UP000838100"/>
    </source>
</evidence>
<dbReference type="SUPFAM" id="SSF46689">
    <property type="entry name" value="Homeodomain-like"/>
    <property type="match status" value="1"/>
</dbReference>
<dbReference type="EMBL" id="CAKLPX010000001">
    <property type="protein sequence ID" value="CAH0991654.1"/>
    <property type="molecule type" value="Genomic_DNA"/>
</dbReference>
<evidence type="ECO:0000313" key="3">
    <source>
        <dbReference type="EMBL" id="CAH0991654.1"/>
    </source>
</evidence>
<sequence length="197" mass="22472">MRKDTHITRNRLIDAAEYLFAVKGIDSVTLADINRQAEQKNRNALQYHFGGKQALIDAVLDKHALAVDDCRGALIDKLGSDYTLHDAIEVLILPLQQMLNGGESGRYFLRINSQLMSQQDYAMLRRKRVAQLPNTIRLKQMLGELLPAREPSVIKIKWLLIDSLMFQGLCSYIVNDGEFDQQQFIDMLIDSIKRILA</sequence>
<feature type="domain" description="HTH tetR-type" evidence="2">
    <location>
        <begin position="12"/>
        <end position="59"/>
    </location>
</feature>
<accession>A0ABM9AEL6</accession>
<proteinExistence type="predicted"/>
<dbReference type="InterPro" id="IPR001647">
    <property type="entry name" value="HTH_TetR"/>
</dbReference>
<dbReference type="InterPro" id="IPR009057">
    <property type="entry name" value="Homeodomain-like_sf"/>
</dbReference>
<comment type="caution">
    <text evidence="3">The sequence shown here is derived from an EMBL/GenBank/DDBJ whole genome shotgun (WGS) entry which is preliminary data.</text>
</comment>